<dbReference type="NCBIfam" id="TIGR02595">
    <property type="entry name" value="PEP_CTERM"/>
    <property type="match status" value="1"/>
</dbReference>
<organism evidence="3 4">
    <name type="scientific">Armatimonas rosea</name>
    <dbReference type="NCBI Taxonomy" id="685828"/>
    <lineage>
        <taxon>Bacteria</taxon>
        <taxon>Bacillati</taxon>
        <taxon>Armatimonadota</taxon>
        <taxon>Armatimonadia</taxon>
        <taxon>Armatimonadales</taxon>
        <taxon>Armatimonadaceae</taxon>
        <taxon>Armatimonas</taxon>
    </lineage>
</organism>
<gene>
    <name evidence="3" type="ORF">HNQ39_002432</name>
</gene>
<evidence type="ECO:0000259" key="2">
    <source>
        <dbReference type="PROSITE" id="PS50933"/>
    </source>
</evidence>
<feature type="signal peptide" evidence="1">
    <location>
        <begin position="1"/>
        <end position="22"/>
    </location>
</feature>
<feature type="chain" id="PRO_5030971121" evidence="1">
    <location>
        <begin position="23"/>
        <end position="193"/>
    </location>
</feature>
<sequence>MKSLKLALSLIPLVLVASTSHAQVKYNVYLNGPSESPANASPGLGTGTVIFDTTAHTMFLTVTFSGLTGNTTASHIHAATATAFTGTAGVATQTPSFVGFPLGVTSGTYTQTFDMTQTASFNAAYITANGGTAASAETALAAAAAAGKAYLNIHTSAFPGGEIRGFLTTAPEPGTAALALLGLGALALRRKRA</sequence>
<evidence type="ECO:0000313" key="4">
    <source>
        <dbReference type="Proteomes" id="UP000520814"/>
    </source>
</evidence>
<dbReference type="Proteomes" id="UP000520814">
    <property type="component" value="Unassembled WGS sequence"/>
</dbReference>
<dbReference type="Pfam" id="PF07589">
    <property type="entry name" value="PEP-CTERM"/>
    <property type="match status" value="1"/>
</dbReference>
<dbReference type="PROSITE" id="PS50933">
    <property type="entry name" value="CHRD"/>
    <property type="match status" value="1"/>
</dbReference>
<feature type="domain" description="CHRD" evidence="2">
    <location>
        <begin position="22"/>
        <end position="172"/>
    </location>
</feature>
<dbReference type="InterPro" id="IPR010895">
    <property type="entry name" value="CHRD"/>
</dbReference>
<name>A0A7W9W6Y2_ARMRO</name>
<dbReference type="EMBL" id="JACHGW010000002">
    <property type="protein sequence ID" value="MBB6050641.1"/>
    <property type="molecule type" value="Genomic_DNA"/>
</dbReference>
<reference evidence="3 4" key="1">
    <citation type="submission" date="2020-08" db="EMBL/GenBank/DDBJ databases">
        <title>Genomic Encyclopedia of Type Strains, Phase IV (KMG-IV): sequencing the most valuable type-strain genomes for metagenomic binning, comparative biology and taxonomic classification.</title>
        <authorList>
            <person name="Goeker M."/>
        </authorList>
    </citation>
    <scope>NUCLEOTIDE SEQUENCE [LARGE SCALE GENOMIC DNA]</scope>
    <source>
        <strain evidence="3 4">DSM 23562</strain>
    </source>
</reference>
<dbReference type="Pfam" id="PF07452">
    <property type="entry name" value="CHRD"/>
    <property type="match status" value="1"/>
</dbReference>
<dbReference type="SMART" id="SM00754">
    <property type="entry name" value="CHRD"/>
    <property type="match status" value="1"/>
</dbReference>
<dbReference type="RefSeq" id="WP_184195983.1">
    <property type="nucleotide sequence ID" value="NZ_JACHGW010000002.1"/>
</dbReference>
<keyword evidence="1" id="KW-0732">Signal</keyword>
<accession>A0A7W9W6Y2</accession>
<proteinExistence type="predicted"/>
<comment type="caution">
    <text evidence="3">The sequence shown here is derived from an EMBL/GenBank/DDBJ whole genome shotgun (WGS) entry which is preliminary data.</text>
</comment>
<protein>
    <submittedName>
        <fullName evidence="3">MYXO-CTERM domain-containing protein</fullName>
    </submittedName>
</protein>
<dbReference type="InterPro" id="IPR013424">
    <property type="entry name" value="Ice-binding_C"/>
</dbReference>
<keyword evidence="4" id="KW-1185">Reference proteome</keyword>
<evidence type="ECO:0000256" key="1">
    <source>
        <dbReference type="SAM" id="SignalP"/>
    </source>
</evidence>
<evidence type="ECO:0000313" key="3">
    <source>
        <dbReference type="EMBL" id="MBB6050641.1"/>
    </source>
</evidence>
<dbReference type="AlphaFoldDB" id="A0A7W9W6Y2"/>